<dbReference type="EMBL" id="JACHYA010000002">
    <property type="protein sequence ID" value="MBB3171206.1"/>
    <property type="molecule type" value="Genomic_DNA"/>
</dbReference>
<protein>
    <submittedName>
        <fullName evidence="2">Glycosyltransferase involved in cell wall biosynthesis</fullName>
    </submittedName>
</protein>
<dbReference type="Proteomes" id="UP000530850">
    <property type="component" value="Unassembled WGS sequence"/>
</dbReference>
<evidence type="ECO:0000313" key="2">
    <source>
        <dbReference type="EMBL" id="MBB3171206.1"/>
    </source>
</evidence>
<dbReference type="RefSeq" id="WP_123185072.1">
    <property type="nucleotide sequence ID" value="NZ_JACHYA010000002.1"/>
</dbReference>
<feature type="domain" description="Glycosyltransferase 2-like" evidence="1">
    <location>
        <begin position="37"/>
        <end position="164"/>
    </location>
</feature>
<dbReference type="Gene3D" id="3.90.550.10">
    <property type="entry name" value="Spore Coat Polysaccharide Biosynthesis Protein SpsA, Chain A"/>
    <property type="match status" value="1"/>
</dbReference>
<dbReference type="InterPro" id="IPR029044">
    <property type="entry name" value="Nucleotide-diphossugar_trans"/>
</dbReference>
<dbReference type="GeneID" id="93356368"/>
<dbReference type="Gene3D" id="3.40.50.12580">
    <property type="match status" value="1"/>
</dbReference>
<dbReference type="InterPro" id="IPR001173">
    <property type="entry name" value="Glyco_trans_2-like"/>
</dbReference>
<dbReference type="SUPFAM" id="SSF53448">
    <property type="entry name" value="Nucleotide-diphospho-sugar transferases"/>
    <property type="match status" value="1"/>
</dbReference>
<reference evidence="2 3" key="1">
    <citation type="submission" date="2020-08" db="EMBL/GenBank/DDBJ databases">
        <title>Sequencing the genomes of 1000 actinobacteria strains.</title>
        <authorList>
            <person name="Klenk H.-P."/>
        </authorList>
    </citation>
    <scope>NUCLEOTIDE SEQUENCE [LARGE SCALE GENOMIC DNA]</scope>
    <source>
        <strain evidence="2 3">DSM 22242</strain>
    </source>
</reference>
<dbReference type="Pfam" id="PF00535">
    <property type="entry name" value="Glycos_transf_2"/>
    <property type="match status" value="1"/>
</dbReference>
<sequence>MSIIPNSLKRKASALFSKSDEGPKKPGSYRPRYSYLVVSAAYNVEGYLSEFFQSLSNQTILKENLKIIVVDDGSTDDTAKVVRSWADQCPGQIELLQKHNGGQASARNLGLAHLEGDWVCFIDPDDFVDPDYFERVDKALCKHPDAQLITTNTVLFNEDKREYSDTYYLKWCFTKGDTFYLYNDEEMPPIVSMASSLFKVSELKRQMLIVSEDIYPNFEDAHFVNRYLLGLQRGEVGYLQSPKYYYRRRSDSSSTLDRSLTNPDKITRVPEKGMLDLLQTAQTIKGRIPDSLRFTILHDLGSLIRLYTNHPERSGQFTSEQIAHGTALIRQLIELCGADALFANRNRNMGFDLKAGSASFFLNQLPPFQKVYLRRVDLEKRVLICQSFVEAPSIELDGIAEKPLAQKSAPRSFLEQHFYDSHTFHVPFHAESQQLAFRFPNACPVTIDVNGKAFPNDTPIGAIIGEFTKNWSRCKPQNDTWIVMDQDDYARGNGEHFYRYVMSEHPEQRCLFALQSGSCDWKRLQEEGFSLVDTTSEEFEQEARLSSRVITSSIDNKALSRLPKEYLFSKDYVYLQNGVATRDESGRLNSERALALMLTATPRGYHSITDDGSSYNLTSQEVHLTGFPYQDALLRATSAENAGATNSVPEIVIAPTWQPSSCASFLHRWLSALGSDRLAKLAKRGVRMALCLPQDAISDGGAEGLSLPSHLELATYGCAGQLRNRLLHSSALVTDDPSLALDAAYIFKPVVCFCPDASEDLAVAHLVDQGRHALENTRLGTVATTEDQLATHIEALEKNEFQGSSEYRAQAENAFVFRDGKCCERAFEAIMHMHDKPAPAR</sequence>
<dbReference type="GO" id="GO:0016020">
    <property type="term" value="C:membrane"/>
    <property type="evidence" value="ECO:0007669"/>
    <property type="project" value="InterPro"/>
</dbReference>
<accession>A0A7W5D1T1</accession>
<organism evidence="2 3">
    <name type="scientific">Parvibacter caecicola</name>
    <dbReference type="NCBI Taxonomy" id="747645"/>
    <lineage>
        <taxon>Bacteria</taxon>
        <taxon>Bacillati</taxon>
        <taxon>Actinomycetota</taxon>
        <taxon>Coriobacteriia</taxon>
        <taxon>Coriobacteriales</taxon>
        <taxon>Coriobacteriaceae</taxon>
        <taxon>Parvibacter</taxon>
    </lineage>
</organism>
<name>A0A7W5D1T1_9ACTN</name>
<keyword evidence="2" id="KW-0808">Transferase</keyword>
<proteinExistence type="predicted"/>
<comment type="caution">
    <text evidence="2">The sequence shown here is derived from an EMBL/GenBank/DDBJ whole genome shotgun (WGS) entry which is preliminary data.</text>
</comment>
<dbReference type="CDD" id="cd00761">
    <property type="entry name" value="Glyco_tranf_GTA_type"/>
    <property type="match status" value="1"/>
</dbReference>
<evidence type="ECO:0000259" key="1">
    <source>
        <dbReference type="Pfam" id="PF00535"/>
    </source>
</evidence>
<dbReference type="PANTHER" id="PTHR22916">
    <property type="entry name" value="GLYCOSYLTRANSFERASE"/>
    <property type="match status" value="1"/>
</dbReference>
<dbReference type="GO" id="GO:0047355">
    <property type="term" value="F:CDP-glycerol glycerophosphotransferase activity"/>
    <property type="evidence" value="ECO:0007669"/>
    <property type="project" value="InterPro"/>
</dbReference>
<dbReference type="AlphaFoldDB" id="A0A7W5D1T1"/>
<dbReference type="InterPro" id="IPR043148">
    <property type="entry name" value="TagF_C"/>
</dbReference>
<evidence type="ECO:0000313" key="3">
    <source>
        <dbReference type="Proteomes" id="UP000530850"/>
    </source>
</evidence>
<gene>
    <name evidence="2" type="ORF">FHR31_001018</name>
</gene>
<dbReference type="Pfam" id="PF04464">
    <property type="entry name" value="Glyphos_transf"/>
    <property type="match status" value="1"/>
</dbReference>
<dbReference type="InterPro" id="IPR007554">
    <property type="entry name" value="Glycerophosphate_synth"/>
</dbReference>